<gene>
    <name evidence="1" type="ORF">G3446_05785</name>
</gene>
<name>A0A6M0JW43_9GAMM</name>
<evidence type="ECO:0000313" key="1">
    <source>
        <dbReference type="EMBL" id="NEV61409.1"/>
    </source>
</evidence>
<reference evidence="1 2" key="1">
    <citation type="submission" date="2020-02" db="EMBL/GenBank/DDBJ databases">
        <title>Genome sequences of Thiorhodococcus mannitoliphagus and Thiorhodococcus minor, purple sulfur photosynthetic bacteria in the gammaproteobacterial family, Chromatiaceae.</title>
        <authorList>
            <person name="Aviles F.A."/>
            <person name="Meyer T.E."/>
            <person name="Kyndt J.A."/>
        </authorList>
    </citation>
    <scope>NUCLEOTIDE SEQUENCE [LARGE SCALE GENOMIC DNA]</scope>
    <source>
        <strain evidence="1 2">DSM 11518</strain>
    </source>
</reference>
<evidence type="ECO:0000313" key="2">
    <source>
        <dbReference type="Proteomes" id="UP000483379"/>
    </source>
</evidence>
<dbReference type="EMBL" id="JAAIJQ010000012">
    <property type="protein sequence ID" value="NEV61409.1"/>
    <property type="molecule type" value="Genomic_DNA"/>
</dbReference>
<evidence type="ECO:0008006" key="3">
    <source>
        <dbReference type="Google" id="ProtNLM"/>
    </source>
</evidence>
<dbReference type="RefSeq" id="WP_164451611.1">
    <property type="nucleotide sequence ID" value="NZ_JAAIJQ010000012.1"/>
</dbReference>
<accession>A0A6M0JW43</accession>
<dbReference type="AlphaFoldDB" id="A0A6M0JW43"/>
<proteinExistence type="predicted"/>
<dbReference type="Proteomes" id="UP000483379">
    <property type="component" value="Unassembled WGS sequence"/>
</dbReference>
<comment type="caution">
    <text evidence="1">The sequence shown here is derived from an EMBL/GenBank/DDBJ whole genome shotgun (WGS) entry which is preliminary data.</text>
</comment>
<sequence length="123" mass="13346">MPTVIVMKLSRRSTAIILTLCLLILQAQVWASAMLGCRHEAGHDVQMLASCHAQPADHMTTASPQLDPFDCYKCALNCLVTVAVPMVDGPPMLALQGAPSPVATVGRHFYRFIPALPERPPRV</sequence>
<protein>
    <recommendedName>
        <fullName evidence="3">DUF2946 domain-containing protein</fullName>
    </recommendedName>
</protein>
<organism evidence="1 2">
    <name type="scientific">Thiorhodococcus minor</name>
    <dbReference type="NCBI Taxonomy" id="57489"/>
    <lineage>
        <taxon>Bacteria</taxon>
        <taxon>Pseudomonadati</taxon>
        <taxon>Pseudomonadota</taxon>
        <taxon>Gammaproteobacteria</taxon>
        <taxon>Chromatiales</taxon>
        <taxon>Chromatiaceae</taxon>
        <taxon>Thiorhodococcus</taxon>
    </lineage>
</organism>
<keyword evidence="2" id="KW-1185">Reference proteome</keyword>